<dbReference type="Gene3D" id="3.50.50.60">
    <property type="entry name" value="FAD/NAD(P)-binding domain"/>
    <property type="match status" value="1"/>
</dbReference>
<sequence>MDRKQEPAAAVGAAAPDADPTSRVCVIGAGPAGLAAARALRESGVAYEQLERHDRVGGIWDIEREGGPMYDSATFISSRTISAFHRFPMPASYPDYPGHQQILEYCERFAAEFGLLKHIAFGVEVQRIVPEEGGSWLVTVAPAGSKQGPSEVRRYAAVVCASGAQWTPRVPEKLGLFAGDLLPARDYRSPASFAGQRVLVVGAGNSGCDIAADLGGVAARCVLSLRRGYWFVPKYLFGRPADTLGTGGAKLPRQLRVAAAEALLRLVVGRPQRHGLPRPDHRLFESHPNVGTRVLASIASGVVTPQGDIAAVSGRLVTFASGDCEEFDTIIAATGYEPTLPYAPALISGVDDSELYLAAFARRHRNLFVLGLGESNGGGFPNFDLAAFMVAQYLADTRHNPGRATRFAQRIHAHYPDLTGGARFTESPRHQGYVDAAAYAAAAAATFAEMGWSSPRVGPVPSLAGVSPAASTKVAQRRAPARYRAGRFDFSTAVVVVTGAAGGLGTHICHQLARRGATVVALDSTERELVDLVAALPARWGQCHRSIGGIDLADATAAGRIAAELRDLPRLDALISNAGMAVGGALTERSDDELEREIHVNLVAPLQLLRRTIPLLKLSPHPRIVLTGSLGGVVAMGTDPVYAASKFGLRGAALSLHIALRAEGIPVTVVQPSAIDTPMLEREARVGAEPSQFLTAPQRPEVVAAEVVRSLVRPRPEAYPQALDGLLARLVMLAPGALPRVSALADRLGKPGMRRYIATLERRRS</sequence>
<keyword evidence="5" id="KW-0521">NADP</keyword>
<dbReference type="SUPFAM" id="SSF51905">
    <property type="entry name" value="FAD/NAD(P)-binding domain"/>
    <property type="match status" value="2"/>
</dbReference>
<dbReference type="EMBL" id="JBHTLY010000004">
    <property type="protein sequence ID" value="MFD1202217.1"/>
    <property type="molecule type" value="Genomic_DNA"/>
</dbReference>
<dbReference type="InterPro" id="IPR036291">
    <property type="entry name" value="NAD(P)-bd_dom_sf"/>
</dbReference>
<dbReference type="CDD" id="cd05233">
    <property type="entry name" value="SDR_c"/>
    <property type="match status" value="1"/>
</dbReference>
<evidence type="ECO:0000256" key="6">
    <source>
        <dbReference type="ARBA" id="ARBA00023002"/>
    </source>
</evidence>
<dbReference type="PRINTS" id="PR00370">
    <property type="entry name" value="FMOXYGENASE"/>
</dbReference>
<organism evidence="7 8">
    <name type="scientific">Leucobacter albus</name>
    <dbReference type="NCBI Taxonomy" id="272210"/>
    <lineage>
        <taxon>Bacteria</taxon>
        <taxon>Bacillati</taxon>
        <taxon>Actinomycetota</taxon>
        <taxon>Actinomycetes</taxon>
        <taxon>Micrococcales</taxon>
        <taxon>Microbacteriaceae</taxon>
        <taxon>Leucobacter</taxon>
    </lineage>
</organism>
<evidence type="ECO:0000256" key="5">
    <source>
        <dbReference type="ARBA" id="ARBA00022857"/>
    </source>
</evidence>
<gene>
    <name evidence="7" type="ORF">ACFQ3U_09980</name>
</gene>
<evidence type="ECO:0000256" key="3">
    <source>
        <dbReference type="ARBA" id="ARBA00022630"/>
    </source>
</evidence>
<dbReference type="PANTHER" id="PTHR23023">
    <property type="entry name" value="DIMETHYLANILINE MONOOXYGENASE"/>
    <property type="match status" value="1"/>
</dbReference>
<dbReference type="Proteomes" id="UP001597181">
    <property type="component" value="Unassembled WGS sequence"/>
</dbReference>
<dbReference type="Pfam" id="PF00743">
    <property type="entry name" value="FMO-like"/>
    <property type="match status" value="1"/>
</dbReference>
<keyword evidence="6" id="KW-0560">Oxidoreductase</keyword>
<name>A0ABW3TPH6_9MICO</name>
<evidence type="ECO:0000313" key="7">
    <source>
        <dbReference type="EMBL" id="MFD1202217.1"/>
    </source>
</evidence>
<proteinExistence type="inferred from homology"/>
<keyword evidence="8" id="KW-1185">Reference proteome</keyword>
<dbReference type="InterPro" id="IPR002347">
    <property type="entry name" value="SDR_fam"/>
</dbReference>
<dbReference type="InterPro" id="IPR036188">
    <property type="entry name" value="FAD/NAD-bd_sf"/>
</dbReference>
<dbReference type="Gene3D" id="3.40.50.720">
    <property type="entry name" value="NAD(P)-binding Rossmann-like Domain"/>
    <property type="match status" value="1"/>
</dbReference>
<dbReference type="InterPro" id="IPR000960">
    <property type="entry name" value="Flavin_mOase"/>
</dbReference>
<keyword evidence="4" id="KW-0274">FAD</keyword>
<comment type="caution">
    <text evidence="7">The sequence shown here is derived from an EMBL/GenBank/DDBJ whole genome shotgun (WGS) entry which is preliminary data.</text>
</comment>
<evidence type="ECO:0000313" key="8">
    <source>
        <dbReference type="Proteomes" id="UP001597181"/>
    </source>
</evidence>
<evidence type="ECO:0000256" key="4">
    <source>
        <dbReference type="ARBA" id="ARBA00022827"/>
    </source>
</evidence>
<dbReference type="RefSeq" id="WP_343961191.1">
    <property type="nucleotide sequence ID" value="NZ_BAAAKZ010000010.1"/>
</dbReference>
<dbReference type="Pfam" id="PF00106">
    <property type="entry name" value="adh_short"/>
    <property type="match status" value="1"/>
</dbReference>
<dbReference type="InterPro" id="IPR020946">
    <property type="entry name" value="Flavin_mOase-like"/>
</dbReference>
<keyword evidence="3" id="KW-0285">Flavoprotein</keyword>
<evidence type="ECO:0000256" key="1">
    <source>
        <dbReference type="ARBA" id="ARBA00009183"/>
    </source>
</evidence>
<reference evidence="8" key="1">
    <citation type="journal article" date="2019" name="Int. J. Syst. Evol. Microbiol.">
        <title>The Global Catalogue of Microorganisms (GCM) 10K type strain sequencing project: providing services to taxonomists for standard genome sequencing and annotation.</title>
        <authorList>
            <consortium name="The Broad Institute Genomics Platform"/>
            <consortium name="The Broad Institute Genome Sequencing Center for Infectious Disease"/>
            <person name="Wu L."/>
            <person name="Ma J."/>
        </authorList>
    </citation>
    <scope>NUCLEOTIDE SEQUENCE [LARGE SCALE GENOMIC DNA]</scope>
    <source>
        <strain evidence="8">CCUG 50213</strain>
    </source>
</reference>
<comment type="similarity">
    <text evidence="1">Belongs to the FMO family.</text>
</comment>
<evidence type="ECO:0000256" key="2">
    <source>
        <dbReference type="ARBA" id="ARBA00010139"/>
    </source>
</evidence>
<accession>A0ABW3TPH6</accession>
<protein>
    <submittedName>
        <fullName evidence="7">SDR family NAD(P)-dependent oxidoreductase</fullName>
    </submittedName>
</protein>
<dbReference type="SUPFAM" id="SSF51735">
    <property type="entry name" value="NAD(P)-binding Rossmann-fold domains"/>
    <property type="match status" value="1"/>
</dbReference>
<dbReference type="InterPro" id="IPR050346">
    <property type="entry name" value="FMO-like"/>
</dbReference>
<comment type="similarity">
    <text evidence="2">Belongs to the FAD-binding monooxygenase family.</text>
</comment>